<keyword evidence="2 4" id="KW-0238">DNA-binding</keyword>
<accession>A0ABV9KN66</accession>
<evidence type="ECO:0000256" key="1">
    <source>
        <dbReference type="ARBA" id="ARBA00023015"/>
    </source>
</evidence>
<reference evidence="7" key="1">
    <citation type="journal article" date="2019" name="Int. J. Syst. Evol. Microbiol.">
        <title>The Global Catalogue of Microorganisms (GCM) 10K type strain sequencing project: providing services to taxonomists for standard genome sequencing and annotation.</title>
        <authorList>
            <consortium name="The Broad Institute Genomics Platform"/>
            <consortium name="The Broad Institute Genome Sequencing Center for Infectious Disease"/>
            <person name="Wu L."/>
            <person name="Ma J."/>
        </authorList>
    </citation>
    <scope>NUCLEOTIDE SEQUENCE [LARGE SCALE GENOMIC DNA]</scope>
    <source>
        <strain evidence="7">CGMCC 4.7283</strain>
    </source>
</reference>
<dbReference type="InterPro" id="IPR009057">
    <property type="entry name" value="Homeodomain-like_sf"/>
</dbReference>
<evidence type="ECO:0000256" key="4">
    <source>
        <dbReference type="PROSITE-ProRule" id="PRU00335"/>
    </source>
</evidence>
<keyword evidence="1" id="KW-0805">Transcription regulation</keyword>
<keyword evidence="7" id="KW-1185">Reference proteome</keyword>
<evidence type="ECO:0000313" key="7">
    <source>
        <dbReference type="Proteomes" id="UP001595973"/>
    </source>
</evidence>
<evidence type="ECO:0000313" key="6">
    <source>
        <dbReference type="EMBL" id="MFC4671408.1"/>
    </source>
</evidence>
<dbReference type="RefSeq" id="WP_380721911.1">
    <property type="nucleotide sequence ID" value="NZ_JBHSGI010000033.1"/>
</dbReference>
<dbReference type="InterPro" id="IPR001647">
    <property type="entry name" value="HTH_TetR"/>
</dbReference>
<feature type="domain" description="HTH tetR-type" evidence="5">
    <location>
        <begin position="8"/>
        <end position="68"/>
    </location>
</feature>
<proteinExistence type="predicted"/>
<evidence type="ECO:0000256" key="3">
    <source>
        <dbReference type="ARBA" id="ARBA00023163"/>
    </source>
</evidence>
<dbReference type="SUPFAM" id="SSF46689">
    <property type="entry name" value="Homeodomain-like"/>
    <property type="match status" value="1"/>
</dbReference>
<feature type="DNA-binding region" description="H-T-H motif" evidence="4">
    <location>
        <begin position="31"/>
        <end position="50"/>
    </location>
</feature>
<dbReference type="PROSITE" id="PS50977">
    <property type="entry name" value="HTH_TETR_2"/>
    <property type="match status" value="1"/>
</dbReference>
<protein>
    <submittedName>
        <fullName evidence="6">TetR/AcrR family transcriptional regulator</fullName>
    </submittedName>
</protein>
<comment type="caution">
    <text evidence="6">The sequence shown here is derived from an EMBL/GenBank/DDBJ whole genome shotgun (WGS) entry which is preliminary data.</text>
</comment>
<name>A0ABV9KN66_9RHOB</name>
<dbReference type="EMBL" id="JBHSGI010000033">
    <property type="protein sequence ID" value="MFC4671408.1"/>
    <property type="molecule type" value="Genomic_DNA"/>
</dbReference>
<evidence type="ECO:0000259" key="5">
    <source>
        <dbReference type="PROSITE" id="PS50977"/>
    </source>
</evidence>
<dbReference type="InterPro" id="IPR050109">
    <property type="entry name" value="HTH-type_TetR-like_transc_reg"/>
</dbReference>
<dbReference type="PRINTS" id="PR00455">
    <property type="entry name" value="HTHTETR"/>
</dbReference>
<gene>
    <name evidence="6" type="ORF">ACFO5X_22840</name>
</gene>
<dbReference type="Pfam" id="PF00440">
    <property type="entry name" value="TetR_N"/>
    <property type="match status" value="1"/>
</dbReference>
<dbReference type="Gene3D" id="1.10.10.60">
    <property type="entry name" value="Homeodomain-like"/>
    <property type="match status" value="1"/>
</dbReference>
<dbReference type="PANTHER" id="PTHR30055:SF234">
    <property type="entry name" value="HTH-TYPE TRANSCRIPTIONAL REGULATOR BETI"/>
    <property type="match status" value="1"/>
</dbReference>
<dbReference type="PANTHER" id="PTHR30055">
    <property type="entry name" value="HTH-TYPE TRANSCRIPTIONAL REGULATOR RUTR"/>
    <property type="match status" value="1"/>
</dbReference>
<sequence>MNRAERAEATRARIMEAAIEAVGELGFAGASIARIADGAGIAHGTFYNYFESRQVLLDQLLPMISLELLDHVRAKVAQAPDDPVARERARITGFFEFLRDTPHLFAMLHEGEFHARAGFQQHVEMQTASYERAMAYEAKRGNLRETDPEKLRVIGRMLMSARDYLSAHYCMRDGRVVAPPDHVVETYMEFVVAGLFK</sequence>
<dbReference type="Gene3D" id="1.10.357.10">
    <property type="entry name" value="Tetracycline Repressor, domain 2"/>
    <property type="match status" value="1"/>
</dbReference>
<evidence type="ECO:0000256" key="2">
    <source>
        <dbReference type="ARBA" id="ARBA00023125"/>
    </source>
</evidence>
<dbReference type="Proteomes" id="UP001595973">
    <property type="component" value="Unassembled WGS sequence"/>
</dbReference>
<organism evidence="6 7">
    <name type="scientific">Seohaeicola nanhaiensis</name>
    <dbReference type="NCBI Taxonomy" id="1387282"/>
    <lineage>
        <taxon>Bacteria</taxon>
        <taxon>Pseudomonadati</taxon>
        <taxon>Pseudomonadota</taxon>
        <taxon>Alphaproteobacteria</taxon>
        <taxon>Rhodobacterales</taxon>
        <taxon>Roseobacteraceae</taxon>
        <taxon>Seohaeicola</taxon>
    </lineage>
</organism>
<keyword evidence="3" id="KW-0804">Transcription</keyword>